<evidence type="ECO:0000256" key="2">
    <source>
        <dbReference type="ARBA" id="ARBA00022771"/>
    </source>
</evidence>
<dbReference type="GO" id="GO:0003676">
    <property type="term" value="F:nucleic acid binding"/>
    <property type="evidence" value="ECO:0007669"/>
    <property type="project" value="InterPro"/>
</dbReference>
<dbReference type="SMART" id="SM00586">
    <property type="entry name" value="ZnF_DBF"/>
    <property type="match status" value="1"/>
</dbReference>
<feature type="region of interest" description="Disordered" evidence="5">
    <location>
        <begin position="886"/>
        <end position="905"/>
    </location>
</feature>
<feature type="compositionally biased region" description="Polar residues" evidence="5">
    <location>
        <begin position="34"/>
        <end position="51"/>
    </location>
</feature>
<evidence type="ECO:0000256" key="3">
    <source>
        <dbReference type="ARBA" id="ARBA00022833"/>
    </source>
</evidence>
<dbReference type="AlphaFoldDB" id="A0AAV7UGC0"/>
<proteinExistence type="predicted"/>
<keyword evidence="1" id="KW-0479">Metal-binding</keyword>
<feature type="compositionally biased region" description="Basic and acidic residues" evidence="5">
    <location>
        <begin position="1"/>
        <end position="18"/>
    </location>
</feature>
<feature type="region of interest" description="Disordered" evidence="5">
    <location>
        <begin position="1"/>
        <end position="56"/>
    </location>
</feature>
<keyword evidence="8" id="KW-1185">Reference proteome</keyword>
<feature type="compositionally biased region" description="Basic and acidic residues" evidence="5">
    <location>
        <begin position="886"/>
        <end position="899"/>
    </location>
</feature>
<evidence type="ECO:0000313" key="7">
    <source>
        <dbReference type="EMBL" id="KAJ1186713.1"/>
    </source>
</evidence>
<keyword evidence="3" id="KW-0862">Zinc</keyword>
<gene>
    <name evidence="7" type="ORF">NDU88_003494</name>
</gene>
<feature type="domain" description="DBF4-type" evidence="6">
    <location>
        <begin position="59"/>
        <end position="108"/>
    </location>
</feature>
<dbReference type="InterPro" id="IPR038545">
    <property type="entry name" value="Znf_DBF_sf"/>
</dbReference>
<sequence length="941" mass="104508">MSDHKLQVLDTSKPRDQSSDSPLKAPCVKRKSTGKSPSVQKDSRLRTQSKQAVPAVSSMQPKRGYCSLCCIHYRNLEKHLLSLQHKHFTTYNRNHVGSGSLMERFLHDVWQYHPQSYHDSRPTHDDLPYTQFLPPPQEDLSDCSALCLPKEAAETVWRRKDISAIDSDSLAASGTSSPCRTKSSFTRNSVSQLSTQTPEKGLEPKSAIPQQEISTQSSTTMCLPTDRVRTANNKALFTAKNLLPFGSSCCPLPQQSPDGHIVAKKDPCSTVSRVITSSKLAPGNVELCSMQILSDKCRPNPLQSPPISHLTSGWVRGSFPNLTSGLSVWKHTTSKSQGKLSDIHLRDIPATAFTNLESSSLDRKVGQSRSKEIEWSGNHGASVDTTIEEVILKHCYGILPEISSSPEEEHSPIQLKPLLDDGYNEGSDVSFSIEAPIKSQVNDGRIGIKDLDFLREAHVSLEDENYRSHLSSVLNAYPAEEAVDMKPYKYTHSDESVLPALPHVPPSFVGKTWSQVMYEDDLKIEALVRDFREGRFHCHFDSDSVTGSREKNNCRIKKPRLEGSVPATSSFPDTASAKALPTFSDDMSEAPGSLNPSVTSDTLCKPSTVKKTAKRTWRLASRCQTVKVSHGTQTSLVNYPVVKRKVVRQDSVMSDKQTVFDWQATEKTPDMKTRLCALKLPESYTKILSPVQPKNMVYVLCHPEVNPCRGKPAVITRSSRSHYSADSKNSVTYKYKQCPLKYYDPLTNRILRMQPSSSLRGRTKRDPCVRQLFRSLSLDVNMAKLDDLRTGGISSKKSLDISSLMVCCEGNDVIPSAKANGLSNSTEASENTLTSEYMKPCRNPVISPLNARSTPLEGNLQLLTLESRTAKAPETSFKCHLLQKENPMEEQSGKKEANKETCMSKISSGSPSFRNYMGEIEFDRKYCESVIQCTNIAEVSA</sequence>
<dbReference type="PANTHER" id="PTHR21639:SF5">
    <property type="entry name" value="DBF4-TYPE ZINC FINGER-CONTAINING PROTEIN 2"/>
    <property type="match status" value="1"/>
</dbReference>
<evidence type="ECO:0000256" key="1">
    <source>
        <dbReference type="ARBA" id="ARBA00022723"/>
    </source>
</evidence>
<name>A0AAV7UGC0_PLEWA</name>
<evidence type="ECO:0000259" key="6">
    <source>
        <dbReference type="PROSITE" id="PS51265"/>
    </source>
</evidence>
<comment type="caution">
    <text evidence="7">The sequence shown here is derived from an EMBL/GenBank/DDBJ whole genome shotgun (WGS) entry which is preliminary data.</text>
</comment>
<dbReference type="InterPro" id="IPR038890">
    <property type="entry name" value="ZDBF2"/>
</dbReference>
<evidence type="ECO:0000256" key="5">
    <source>
        <dbReference type="SAM" id="MobiDB-lite"/>
    </source>
</evidence>
<evidence type="ECO:0000256" key="4">
    <source>
        <dbReference type="PROSITE-ProRule" id="PRU00600"/>
    </source>
</evidence>
<dbReference type="EMBL" id="JANPWB010000005">
    <property type="protein sequence ID" value="KAJ1186713.1"/>
    <property type="molecule type" value="Genomic_DNA"/>
</dbReference>
<dbReference type="GO" id="GO:0008270">
    <property type="term" value="F:zinc ion binding"/>
    <property type="evidence" value="ECO:0007669"/>
    <property type="project" value="UniProtKB-KW"/>
</dbReference>
<feature type="compositionally biased region" description="Polar residues" evidence="5">
    <location>
        <begin position="208"/>
        <end position="219"/>
    </location>
</feature>
<feature type="region of interest" description="Disordered" evidence="5">
    <location>
        <begin position="169"/>
        <end position="219"/>
    </location>
</feature>
<keyword evidence="2 4" id="KW-0863">Zinc-finger</keyword>
<accession>A0AAV7UGC0</accession>
<reference evidence="7" key="1">
    <citation type="journal article" date="2022" name="bioRxiv">
        <title>Sequencing and chromosome-scale assembly of the giantPleurodeles waltlgenome.</title>
        <authorList>
            <person name="Brown T."/>
            <person name="Elewa A."/>
            <person name="Iarovenko S."/>
            <person name="Subramanian E."/>
            <person name="Araus A.J."/>
            <person name="Petzold A."/>
            <person name="Susuki M."/>
            <person name="Suzuki K.-i.T."/>
            <person name="Hayashi T."/>
            <person name="Toyoda A."/>
            <person name="Oliveira C."/>
            <person name="Osipova E."/>
            <person name="Leigh N.D."/>
            <person name="Simon A."/>
            <person name="Yun M.H."/>
        </authorList>
    </citation>
    <scope>NUCLEOTIDE SEQUENCE</scope>
    <source>
        <strain evidence="7">20211129_DDA</strain>
        <tissue evidence="7">Liver</tissue>
    </source>
</reference>
<dbReference type="PROSITE" id="PS51265">
    <property type="entry name" value="ZF_DBF4"/>
    <property type="match status" value="1"/>
</dbReference>
<evidence type="ECO:0000313" key="8">
    <source>
        <dbReference type="Proteomes" id="UP001066276"/>
    </source>
</evidence>
<dbReference type="Pfam" id="PF07535">
    <property type="entry name" value="zf-DBF"/>
    <property type="match status" value="1"/>
</dbReference>
<dbReference type="Proteomes" id="UP001066276">
    <property type="component" value="Chromosome 3_1"/>
</dbReference>
<protein>
    <recommendedName>
        <fullName evidence="6">DBF4-type domain-containing protein</fullName>
    </recommendedName>
</protein>
<dbReference type="PANTHER" id="PTHR21639">
    <property type="entry name" value="DBF4-TYPE ZINC FINGER-CONTAINING PROTEIN 2"/>
    <property type="match status" value="1"/>
</dbReference>
<organism evidence="7 8">
    <name type="scientific">Pleurodeles waltl</name>
    <name type="common">Iberian ribbed newt</name>
    <dbReference type="NCBI Taxonomy" id="8319"/>
    <lineage>
        <taxon>Eukaryota</taxon>
        <taxon>Metazoa</taxon>
        <taxon>Chordata</taxon>
        <taxon>Craniata</taxon>
        <taxon>Vertebrata</taxon>
        <taxon>Euteleostomi</taxon>
        <taxon>Amphibia</taxon>
        <taxon>Batrachia</taxon>
        <taxon>Caudata</taxon>
        <taxon>Salamandroidea</taxon>
        <taxon>Salamandridae</taxon>
        <taxon>Pleurodelinae</taxon>
        <taxon>Pleurodeles</taxon>
    </lineage>
</organism>
<dbReference type="InterPro" id="IPR006572">
    <property type="entry name" value="Znf_DBF"/>
</dbReference>
<dbReference type="Gene3D" id="6.10.250.3410">
    <property type="entry name" value="DBF zinc finger"/>
    <property type="match status" value="1"/>
</dbReference>
<feature type="compositionally biased region" description="Polar residues" evidence="5">
    <location>
        <begin position="174"/>
        <end position="198"/>
    </location>
</feature>